<dbReference type="RefSeq" id="WP_038530555.1">
    <property type="nucleotide sequence ID" value="NZ_CP007793.1"/>
</dbReference>
<dbReference type="KEGG" id="abq:ABAZ39_02590"/>
<dbReference type="InterPro" id="IPR016181">
    <property type="entry name" value="Acyl_CoA_acyltransferase"/>
</dbReference>
<organism evidence="2 4">
    <name type="scientific">Azospirillum argentinense</name>
    <dbReference type="NCBI Taxonomy" id="2970906"/>
    <lineage>
        <taxon>Bacteria</taxon>
        <taxon>Pseudomonadati</taxon>
        <taxon>Pseudomonadota</taxon>
        <taxon>Alphaproteobacteria</taxon>
        <taxon>Rhodospirillales</taxon>
        <taxon>Azospirillaceae</taxon>
        <taxon>Azospirillum</taxon>
    </lineage>
</organism>
<dbReference type="Proteomes" id="UP000027186">
    <property type="component" value="Chromosome"/>
</dbReference>
<name>A0A060DIZ7_9PROT</name>
<dbReference type="Pfam" id="PF00583">
    <property type="entry name" value="Acetyltransf_1"/>
    <property type="match status" value="1"/>
</dbReference>
<evidence type="ECO:0000313" key="2">
    <source>
        <dbReference type="EMBL" id="AIB10923.1"/>
    </source>
</evidence>
<dbReference type="InterPro" id="IPR000182">
    <property type="entry name" value="GNAT_dom"/>
</dbReference>
<dbReference type="Proteomes" id="UP000236268">
    <property type="component" value="Unassembled WGS sequence"/>
</dbReference>
<dbReference type="OrthoDB" id="5459937at2"/>
<evidence type="ECO:0000313" key="3">
    <source>
        <dbReference type="EMBL" id="PNR00223.1"/>
    </source>
</evidence>
<evidence type="ECO:0000313" key="5">
    <source>
        <dbReference type="Proteomes" id="UP000236268"/>
    </source>
</evidence>
<dbReference type="AlphaFoldDB" id="A0A060DIZ7"/>
<accession>A0A2K1G609</accession>
<dbReference type="Gene3D" id="3.40.630.30">
    <property type="match status" value="1"/>
</dbReference>
<feature type="domain" description="N-acetyltransferase" evidence="1">
    <location>
        <begin position="5"/>
        <end position="168"/>
    </location>
</feature>
<dbReference type="SUPFAM" id="SSF55729">
    <property type="entry name" value="Acyl-CoA N-acyltransferases (Nat)"/>
    <property type="match status" value="1"/>
</dbReference>
<proteinExistence type="predicted"/>
<dbReference type="PANTHER" id="PTHR43072">
    <property type="entry name" value="N-ACETYLTRANSFERASE"/>
    <property type="match status" value="1"/>
</dbReference>
<dbReference type="GO" id="GO:0016747">
    <property type="term" value="F:acyltransferase activity, transferring groups other than amino-acyl groups"/>
    <property type="evidence" value="ECO:0007669"/>
    <property type="project" value="InterPro"/>
</dbReference>
<reference evidence="3 5" key="2">
    <citation type="submission" date="2018-01" db="EMBL/GenBank/DDBJ databases">
        <title>Whole genome sequence of Azospirillum brasilense REC3 isolated from strawberry roots.</title>
        <authorList>
            <person name="Fontana C.A."/>
            <person name="Salazar S.M."/>
            <person name="Bassi D."/>
            <person name="Puglisi E."/>
            <person name="Lovaisa N.C."/>
            <person name="Toffoli L.M."/>
            <person name="Pedraza R."/>
            <person name="Cocconcelli P.S."/>
        </authorList>
    </citation>
    <scope>NUCLEOTIDE SEQUENCE [LARGE SCALE GENOMIC DNA]</scope>
    <source>
        <strain evidence="3 5">REC3</strain>
    </source>
</reference>
<evidence type="ECO:0000259" key="1">
    <source>
        <dbReference type="PROSITE" id="PS51186"/>
    </source>
</evidence>
<dbReference type="PROSITE" id="PS51186">
    <property type="entry name" value="GNAT"/>
    <property type="match status" value="1"/>
</dbReference>
<dbReference type="PANTHER" id="PTHR43072:SF8">
    <property type="entry name" value="ACYLTRANSFERASE FABY-RELATED"/>
    <property type="match status" value="1"/>
</dbReference>
<gene>
    <name evidence="2" type="ORF">ABAZ39_02590</name>
    <name evidence="3" type="ORF">C1S70_04295</name>
</gene>
<evidence type="ECO:0000313" key="4">
    <source>
        <dbReference type="Proteomes" id="UP000027186"/>
    </source>
</evidence>
<protein>
    <submittedName>
        <fullName evidence="2">GCN5 family acetyltransferase</fullName>
    </submittedName>
    <submittedName>
        <fullName evidence="3">N-acetyltransferase</fullName>
    </submittedName>
</protein>
<sequence>MTRTPTVRDARIEDVAAFQRIYEHHVRHGVGTFEEEPPDVAELEGRFRAITGAGLPWLVAERDGVVLGYAYGSAYHVRSAYRFTIQDSVYIAEEARGQGLGRLLLQALIDRCVAQGYRQMVALVGGSENAGSIGLHAALGFGTCGVVEAVGLKFGRWLDVVMMQKDLGAGRSDIPHGKGPSQPVAVR</sequence>
<keyword evidence="2" id="KW-0808">Transferase</keyword>
<dbReference type="EMBL" id="POWG01000003">
    <property type="protein sequence ID" value="PNR00223.1"/>
    <property type="molecule type" value="Genomic_DNA"/>
</dbReference>
<reference evidence="2 4" key="1">
    <citation type="journal article" date="2014" name="Genome Announc.">
        <title>Complete Genome Sequence of the Model Rhizosphere Strain Azospirillum brasilense Az39, Successfully Applied in Agriculture.</title>
        <authorList>
            <person name="Rivera D."/>
            <person name="Revale S."/>
            <person name="Molina R."/>
            <person name="Gualpa J."/>
            <person name="Puente M."/>
            <person name="Maroniche G."/>
            <person name="Paris G."/>
            <person name="Baker D."/>
            <person name="Clavijo B."/>
            <person name="McLay K."/>
            <person name="Spaepen S."/>
            <person name="Perticari A."/>
            <person name="Vazquez M."/>
            <person name="Wisniewski-Dye F."/>
            <person name="Watkins C."/>
            <person name="Martinez-Abarca F."/>
            <person name="Vanderleyden J."/>
            <person name="Cassan F."/>
        </authorList>
    </citation>
    <scope>NUCLEOTIDE SEQUENCE [LARGE SCALE GENOMIC DNA]</scope>
    <source>
        <strain evidence="2 4">Az39</strain>
    </source>
</reference>
<dbReference type="CDD" id="cd04301">
    <property type="entry name" value="NAT_SF"/>
    <property type="match status" value="1"/>
</dbReference>
<accession>A0A060DIZ7</accession>
<dbReference type="EMBL" id="CP007793">
    <property type="protein sequence ID" value="AIB10923.1"/>
    <property type="molecule type" value="Genomic_DNA"/>
</dbReference>